<comment type="caution">
    <text evidence="2">The sequence shown here is derived from an EMBL/GenBank/DDBJ whole genome shotgun (WGS) entry which is preliminary data.</text>
</comment>
<protein>
    <submittedName>
        <fullName evidence="2">Uncharacterized protein</fullName>
    </submittedName>
</protein>
<keyword evidence="3" id="KW-1185">Reference proteome</keyword>
<dbReference type="Proteomes" id="UP001385892">
    <property type="component" value="Unassembled WGS sequence"/>
</dbReference>
<evidence type="ECO:0000313" key="2">
    <source>
        <dbReference type="EMBL" id="MEJ8851254.1"/>
    </source>
</evidence>
<feature type="compositionally biased region" description="Polar residues" evidence="1">
    <location>
        <begin position="41"/>
        <end position="54"/>
    </location>
</feature>
<name>A0ABU8WWG7_9BURK</name>
<evidence type="ECO:0000313" key="3">
    <source>
        <dbReference type="Proteomes" id="UP001385892"/>
    </source>
</evidence>
<reference evidence="2 3" key="1">
    <citation type="submission" date="2024-03" db="EMBL/GenBank/DDBJ databases">
        <title>Novel species of the genus Variovorax.</title>
        <authorList>
            <person name="Liu Q."/>
            <person name="Xin Y.-H."/>
        </authorList>
    </citation>
    <scope>NUCLEOTIDE SEQUENCE [LARGE SCALE GENOMIC DNA]</scope>
    <source>
        <strain evidence="2 3">KACC 18900</strain>
    </source>
</reference>
<dbReference type="EMBL" id="JBBKZT010000021">
    <property type="protein sequence ID" value="MEJ8851254.1"/>
    <property type="molecule type" value="Genomic_DNA"/>
</dbReference>
<proteinExistence type="predicted"/>
<accession>A0ABU8WWG7</accession>
<sequence length="84" mass="8590">MNTFTIICIFALLALVLVLLVPLSIKNRKTRPQESLGPSGIDTTSPLLFSQGMSSPPHGHCSHHAGNGVSGIDCGSAGSGGGNF</sequence>
<dbReference type="RefSeq" id="WP_340346816.1">
    <property type="nucleotide sequence ID" value="NZ_JBBKZT010000021.1"/>
</dbReference>
<feature type="region of interest" description="Disordered" evidence="1">
    <location>
        <begin position="29"/>
        <end position="62"/>
    </location>
</feature>
<evidence type="ECO:0000256" key="1">
    <source>
        <dbReference type="SAM" id="MobiDB-lite"/>
    </source>
</evidence>
<gene>
    <name evidence="2" type="ORF">WKW82_31780</name>
</gene>
<organism evidence="2 3">
    <name type="scientific">Variovorax rhizosphaerae</name>
    <dbReference type="NCBI Taxonomy" id="1836200"/>
    <lineage>
        <taxon>Bacteria</taxon>
        <taxon>Pseudomonadati</taxon>
        <taxon>Pseudomonadota</taxon>
        <taxon>Betaproteobacteria</taxon>
        <taxon>Burkholderiales</taxon>
        <taxon>Comamonadaceae</taxon>
        <taxon>Variovorax</taxon>
    </lineage>
</organism>